<organism evidence="1 2">
    <name type="scientific">Shinella granuli</name>
    <dbReference type="NCBI Taxonomy" id="323621"/>
    <lineage>
        <taxon>Bacteria</taxon>
        <taxon>Pseudomonadati</taxon>
        <taxon>Pseudomonadota</taxon>
        <taxon>Alphaproteobacteria</taxon>
        <taxon>Hyphomicrobiales</taxon>
        <taxon>Rhizobiaceae</taxon>
        <taxon>Shinella</taxon>
    </lineage>
</organism>
<sequence length="88" mass="9977">MTAPALPYWPAAMDLKTAAAYCGCCPETFKKVCPVKPLRYTESTRGERYLRQRLDEWLASIDPNMQSAPPRKSMVELIYGGQREGHRA</sequence>
<accession>A0A4V2RJF7</accession>
<name>A0A4V2RJF7_SHIGR</name>
<keyword evidence="2" id="KW-1185">Reference proteome</keyword>
<evidence type="ECO:0000313" key="1">
    <source>
        <dbReference type="EMBL" id="TCN48050.1"/>
    </source>
</evidence>
<reference evidence="1 2" key="1">
    <citation type="submission" date="2019-03" db="EMBL/GenBank/DDBJ databases">
        <title>Genomic Encyclopedia of Type Strains, Phase IV (KMG-IV): sequencing the most valuable type-strain genomes for metagenomic binning, comparative biology and taxonomic classification.</title>
        <authorList>
            <person name="Goeker M."/>
        </authorList>
    </citation>
    <scope>NUCLEOTIDE SEQUENCE [LARGE SCALE GENOMIC DNA]</scope>
    <source>
        <strain evidence="1 2">DSM 18401</strain>
    </source>
</reference>
<dbReference type="AlphaFoldDB" id="A0A4V2RJF7"/>
<comment type="caution">
    <text evidence="1">The sequence shown here is derived from an EMBL/GenBank/DDBJ whole genome shotgun (WGS) entry which is preliminary data.</text>
</comment>
<dbReference type="RefSeq" id="WP_133033390.1">
    <property type="nucleotide sequence ID" value="NZ_BAABEI010000012.1"/>
</dbReference>
<dbReference type="EMBL" id="SLVX01000002">
    <property type="protein sequence ID" value="TCN48050.1"/>
    <property type="molecule type" value="Genomic_DNA"/>
</dbReference>
<protein>
    <submittedName>
        <fullName evidence="1">Uncharacterized protein</fullName>
    </submittedName>
</protein>
<gene>
    <name evidence="1" type="ORF">EV665_102579</name>
</gene>
<dbReference type="Proteomes" id="UP000295351">
    <property type="component" value="Unassembled WGS sequence"/>
</dbReference>
<proteinExistence type="predicted"/>
<evidence type="ECO:0000313" key="2">
    <source>
        <dbReference type="Proteomes" id="UP000295351"/>
    </source>
</evidence>